<dbReference type="GeneID" id="111821586"/>
<evidence type="ECO:0000313" key="2">
    <source>
        <dbReference type="Proteomes" id="UP000248480"/>
    </source>
</evidence>
<dbReference type="KEGG" id="tmu:111821586"/>
<dbReference type="STRING" id="127582.A0A2Y9RKP9"/>
<evidence type="ECO:0000256" key="1">
    <source>
        <dbReference type="SAM" id="SignalP"/>
    </source>
</evidence>
<organism evidence="2 3">
    <name type="scientific">Trichechus manatus latirostris</name>
    <name type="common">Florida manatee</name>
    <dbReference type="NCBI Taxonomy" id="127582"/>
    <lineage>
        <taxon>Eukaryota</taxon>
        <taxon>Metazoa</taxon>
        <taxon>Chordata</taxon>
        <taxon>Craniata</taxon>
        <taxon>Vertebrata</taxon>
        <taxon>Euteleostomi</taxon>
        <taxon>Mammalia</taxon>
        <taxon>Eutheria</taxon>
        <taxon>Afrotheria</taxon>
        <taxon>Sirenia</taxon>
        <taxon>Trichechidae</taxon>
        <taxon>Trichechus</taxon>
    </lineage>
</organism>
<feature type="chain" id="PRO_5016182469" evidence="1">
    <location>
        <begin position="23"/>
        <end position="78"/>
    </location>
</feature>
<accession>A0A2Y9RKP9</accession>
<proteinExistence type="predicted"/>
<sequence length="78" mass="8882">MGIAVLLFTIFIFMNQVLPARGKFKEVCERPNGFCREFCIETEILVGKCLDRRLCCMPLLDQPKVESTESTKSAVHKT</sequence>
<keyword evidence="1" id="KW-0732">Signal</keyword>
<reference evidence="3" key="1">
    <citation type="submission" date="2025-08" db="UniProtKB">
        <authorList>
            <consortium name="RefSeq"/>
        </authorList>
    </citation>
    <scope>IDENTIFICATION</scope>
</reference>
<gene>
    <name evidence="3" type="primary">DEFB108B</name>
</gene>
<feature type="signal peptide" evidence="1">
    <location>
        <begin position="1"/>
        <end position="22"/>
    </location>
</feature>
<dbReference type="InParanoid" id="A0A2Y9RKP9"/>
<dbReference type="Proteomes" id="UP000248480">
    <property type="component" value="Unplaced"/>
</dbReference>
<dbReference type="RefSeq" id="XP_023592529.1">
    <property type="nucleotide sequence ID" value="XM_023736761.1"/>
</dbReference>
<evidence type="ECO:0000313" key="3">
    <source>
        <dbReference type="RefSeq" id="XP_023592529.1"/>
    </source>
</evidence>
<dbReference type="CTD" id="245911"/>
<protein>
    <submittedName>
        <fullName evidence="3">Beta-defensin 108B</fullName>
    </submittedName>
</protein>
<keyword evidence="2" id="KW-1185">Reference proteome</keyword>
<name>A0A2Y9RKP9_TRIMA</name>
<dbReference type="FunCoup" id="A0A2Y9RKP9">
    <property type="interactions" value="1"/>
</dbReference>
<dbReference type="AlphaFoldDB" id="A0A2Y9RKP9"/>